<proteinExistence type="predicted"/>
<dbReference type="SUPFAM" id="SSF141868">
    <property type="entry name" value="EAL domain-like"/>
    <property type="match status" value="1"/>
</dbReference>
<dbReference type="Pfam" id="PF00990">
    <property type="entry name" value="GGDEF"/>
    <property type="match status" value="1"/>
</dbReference>
<evidence type="ECO:0000313" key="4">
    <source>
        <dbReference type="Proteomes" id="UP000244069"/>
    </source>
</evidence>
<dbReference type="SMART" id="SM00052">
    <property type="entry name" value="EAL"/>
    <property type="match status" value="1"/>
</dbReference>
<dbReference type="EMBL" id="QBKN01000023">
    <property type="protein sequence ID" value="PTX43903.1"/>
    <property type="molecule type" value="Genomic_DNA"/>
</dbReference>
<dbReference type="InterPro" id="IPR035919">
    <property type="entry name" value="EAL_sf"/>
</dbReference>
<organism evidence="3 4">
    <name type="scientific">Allosediminivita pacifica</name>
    <dbReference type="NCBI Taxonomy" id="1267769"/>
    <lineage>
        <taxon>Bacteria</taxon>
        <taxon>Pseudomonadati</taxon>
        <taxon>Pseudomonadota</taxon>
        <taxon>Alphaproteobacteria</taxon>
        <taxon>Rhodobacterales</taxon>
        <taxon>Paracoccaceae</taxon>
        <taxon>Allosediminivita</taxon>
    </lineage>
</organism>
<dbReference type="PANTHER" id="PTHR33121:SF70">
    <property type="entry name" value="SIGNALING PROTEIN YKOW"/>
    <property type="match status" value="1"/>
</dbReference>
<dbReference type="NCBIfam" id="TIGR00254">
    <property type="entry name" value="GGDEF"/>
    <property type="match status" value="1"/>
</dbReference>
<evidence type="ECO:0000259" key="2">
    <source>
        <dbReference type="PROSITE" id="PS50887"/>
    </source>
</evidence>
<gene>
    <name evidence="3" type="ORF">C8N44_1231</name>
</gene>
<dbReference type="InterPro" id="IPR050706">
    <property type="entry name" value="Cyclic-di-GMP_PDE-like"/>
</dbReference>
<dbReference type="InterPro" id="IPR043128">
    <property type="entry name" value="Rev_trsase/Diguanyl_cyclase"/>
</dbReference>
<dbReference type="PANTHER" id="PTHR33121">
    <property type="entry name" value="CYCLIC DI-GMP PHOSPHODIESTERASE PDEF"/>
    <property type="match status" value="1"/>
</dbReference>
<dbReference type="CDD" id="cd01949">
    <property type="entry name" value="GGDEF"/>
    <property type="match status" value="1"/>
</dbReference>
<dbReference type="GO" id="GO:0071111">
    <property type="term" value="F:cyclic-guanylate-specific phosphodiesterase activity"/>
    <property type="evidence" value="ECO:0007669"/>
    <property type="project" value="InterPro"/>
</dbReference>
<keyword evidence="4" id="KW-1185">Reference proteome</keyword>
<feature type="domain" description="GGDEF" evidence="2">
    <location>
        <begin position="1"/>
        <end position="95"/>
    </location>
</feature>
<comment type="caution">
    <text evidence="3">The sequence shown here is derived from an EMBL/GenBank/DDBJ whole genome shotgun (WGS) entry which is preliminary data.</text>
</comment>
<protein>
    <submittedName>
        <fullName evidence="3">Diguanylate cyclase (GGDEF)-like protein</fullName>
    </submittedName>
</protein>
<dbReference type="AlphaFoldDB" id="A0A2T6AJA1"/>
<dbReference type="Proteomes" id="UP000244069">
    <property type="component" value="Unassembled WGS sequence"/>
</dbReference>
<dbReference type="Pfam" id="PF00563">
    <property type="entry name" value="EAL"/>
    <property type="match status" value="1"/>
</dbReference>
<dbReference type="PROSITE" id="PS50887">
    <property type="entry name" value="GGDEF"/>
    <property type="match status" value="1"/>
</dbReference>
<dbReference type="InterPro" id="IPR000160">
    <property type="entry name" value="GGDEF_dom"/>
</dbReference>
<feature type="domain" description="EAL" evidence="1">
    <location>
        <begin position="104"/>
        <end position="355"/>
    </location>
</feature>
<sequence length="359" mass="39910">MGVDDFAARIGGDEFSILPAPGKSLSEVCTMVEQIREKIAEPLYFEERQCRFGASFGIARTEDMAADAGDLPVFADTALYKAKAGGRNRLELFTPELRQNILSDRSLAVELHEALERDEFEPWFQPQFSAKDEKLVGVETLLRWRRPDGSILAPETFMHVAEHLRIVPEIDRIMMLKAEAALKGWRRAGVAVPKISFNVSSGRMRDPDVVELARQIAKGEARVTFELLESILVEEESDAFCFHLDLVRDAGIEIEIDDFGSGHASIIGLMHIAPSALKIDKRIVLPVAQDARSRNLLRAIIEIAETLGIATIAEGVETREQVQILRGMGCDVLQGFYYAQALDAAKFTEAARGWRVRAA</sequence>
<dbReference type="Gene3D" id="3.30.70.270">
    <property type="match status" value="1"/>
</dbReference>
<dbReference type="Gene3D" id="3.20.20.450">
    <property type="entry name" value="EAL domain"/>
    <property type="match status" value="1"/>
</dbReference>
<reference evidence="3 4" key="1">
    <citation type="submission" date="2018-04" db="EMBL/GenBank/DDBJ databases">
        <title>Genomic Encyclopedia of Archaeal and Bacterial Type Strains, Phase II (KMG-II): from individual species to whole genera.</title>
        <authorList>
            <person name="Goeker M."/>
        </authorList>
    </citation>
    <scope>NUCLEOTIDE SEQUENCE [LARGE SCALE GENOMIC DNA]</scope>
    <source>
        <strain evidence="3 4">DSM 29329</strain>
    </source>
</reference>
<name>A0A2T6AJA1_9RHOB</name>
<evidence type="ECO:0000313" key="3">
    <source>
        <dbReference type="EMBL" id="PTX43903.1"/>
    </source>
</evidence>
<dbReference type="InterPro" id="IPR029787">
    <property type="entry name" value="Nucleotide_cyclase"/>
</dbReference>
<accession>A0A2T6AJA1</accession>
<evidence type="ECO:0000259" key="1">
    <source>
        <dbReference type="PROSITE" id="PS50883"/>
    </source>
</evidence>
<dbReference type="CDD" id="cd01948">
    <property type="entry name" value="EAL"/>
    <property type="match status" value="1"/>
</dbReference>
<dbReference type="PROSITE" id="PS50883">
    <property type="entry name" value="EAL"/>
    <property type="match status" value="1"/>
</dbReference>
<dbReference type="InterPro" id="IPR001633">
    <property type="entry name" value="EAL_dom"/>
</dbReference>
<dbReference type="SUPFAM" id="SSF55073">
    <property type="entry name" value="Nucleotide cyclase"/>
    <property type="match status" value="1"/>
</dbReference>